<comment type="pathway">
    <text evidence="8">Protein biosynthesis; polypeptide chain elongation.</text>
</comment>
<evidence type="ECO:0000256" key="6">
    <source>
        <dbReference type="ARBA" id="ARBA00023128"/>
    </source>
</evidence>
<keyword evidence="4 8" id="KW-0251">Elongation factor</keyword>
<proteinExistence type="inferred from homology"/>
<keyword evidence="7 8" id="KW-0342">GTP-binding</keyword>
<dbReference type="PANTHER" id="PTHR43636">
    <property type="entry name" value="ELONGATION FACTOR G, MITOCHONDRIAL"/>
    <property type="match status" value="1"/>
</dbReference>
<dbReference type="OrthoDB" id="198619at2759"/>
<feature type="region of interest" description="Disordered" evidence="9">
    <location>
        <begin position="74"/>
        <end position="107"/>
    </location>
</feature>
<feature type="compositionally biased region" description="Polar residues" evidence="9">
    <location>
        <begin position="155"/>
        <end position="175"/>
    </location>
</feature>
<reference evidence="11" key="1">
    <citation type="submission" date="2022-07" db="EMBL/GenBank/DDBJ databases">
        <title>Evaluation of T. orientalis genome assembly methods using nanopore sequencing and analysis of variation between genomes.</title>
        <authorList>
            <person name="Yam J."/>
            <person name="Micallef M.L."/>
            <person name="Liu M."/>
            <person name="Djordjevic S.P."/>
            <person name="Bogema D.R."/>
            <person name="Jenkins C."/>
        </authorList>
    </citation>
    <scope>NUCLEOTIDE SEQUENCE</scope>
    <source>
        <strain evidence="11">Fish Creek</strain>
    </source>
</reference>
<dbReference type="NCBIfam" id="TIGR00484">
    <property type="entry name" value="EF-G"/>
    <property type="match status" value="1"/>
</dbReference>
<comment type="subcellular location">
    <subcellularLocation>
        <location evidence="1 8">Mitochondrion</location>
    </subcellularLocation>
</comment>
<dbReference type="PRINTS" id="PR00315">
    <property type="entry name" value="ELONGATNFCT"/>
</dbReference>
<evidence type="ECO:0000256" key="5">
    <source>
        <dbReference type="ARBA" id="ARBA00022917"/>
    </source>
</evidence>
<dbReference type="Pfam" id="PF14492">
    <property type="entry name" value="EFG_III"/>
    <property type="match status" value="1"/>
</dbReference>
<dbReference type="Proteomes" id="UP000244803">
    <property type="component" value="Chromosome 3"/>
</dbReference>
<dbReference type="SMART" id="SM00889">
    <property type="entry name" value="EFG_IV"/>
    <property type="match status" value="1"/>
</dbReference>
<dbReference type="SUPFAM" id="SSF52540">
    <property type="entry name" value="P-loop containing nucleoside triphosphate hydrolases"/>
    <property type="match status" value="1"/>
</dbReference>
<dbReference type="Gene3D" id="3.30.230.10">
    <property type="match status" value="1"/>
</dbReference>
<dbReference type="Pfam" id="PF22042">
    <property type="entry name" value="EF-G_D2"/>
    <property type="match status" value="1"/>
</dbReference>
<dbReference type="CDD" id="cd03713">
    <property type="entry name" value="EFG_mtEFG_C"/>
    <property type="match status" value="1"/>
</dbReference>
<evidence type="ECO:0000259" key="10">
    <source>
        <dbReference type="PROSITE" id="PS51722"/>
    </source>
</evidence>
<evidence type="ECO:0000313" key="12">
    <source>
        <dbReference type="Proteomes" id="UP000244803"/>
    </source>
</evidence>
<dbReference type="InterPro" id="IPR047872">
    <property type="entry name" value="EFG_IV"/>
</dbReference>
<feature type="binding site" evidence="8">
    <location>
        <begin position="575"/>
        <end position="579"/>
    </location>
    <ligand>
        <name>GTP</name>
        <dbReference type="ChEBI" id="CHEBI:37565"/>
    </ligand>
</feature>
<keyword evidence="6 8" id="KW-0496">Mitochondrion</keyword>
<dbReference type="GO" id="GO:0070125">
    <property type="term" value="P:mitochondrial translational elongation"/>
    <property type="evidence" value="ECO:0007669"/>
    <property type="project" value="UniProtKB-UniRule"/>
</dbReference>
<dbReference type="PROSITE" id="PS00301">
    <property type="entry name" value="G_TR_1"/>
    <property type="match status" value="1"/>
</dbReference>
<sequence>MVLHKLVNSTNVVFHMLDLQPYAMVLPMDKVTSEKNKKKILSKIYRNNPDTYASYKLYLKEMNRRNLLQKTENTEHYNSNGLKVGENLKLNGPEAQQDDKTQQAEASEVADLSCQQNLNASKVSCDQQSGHSKFETKLDIDNGLNTQKNVVEGTNCPQDQPTDAQVQSGSSSGENRSLKHEEDTLGDQKQNADQNQDKQVLDKQSEPPEDMFSGVRRFIDRVDSENIIGCMIILASKSSDKNSISPVAGGIVEVFDDYERSIQTLWLNNNIGNYVKFSNLKGKNSKKLINTLNDQILSKVVLSTLTLRLCAHAYQMTLPNSKRIQHKSRLISIYHQMGQTFPKFAYNFIREEMQFSKHYEITALSIKHNDNPKIPCRCLKPTPSELTDTMDPGTILENSPLFFGITESRFSGMYNSTYEPILMGFMNLLSGKLNDISKIVRFEDSVSYYDEEDEVKAKRQKLNYRSKRLQNRLTNNQPYNIANIRNIGISAHIDSGKTTLTERILYYSGKIDQIHEVRGNDGVGAKMDSMDLEREKGITIQSAVTNISWSPISSVNEPSKNKDDKSNKYSINIIDTPGHVDFTIEVERSLRVLDSAILLVCAVSGVQSQTITVFRQMERYKIPRIVFINKLDREGASVERCVDMLTKKLGVKLLQLQVPIGIGPKLEGVVDIIEKKSYYFRGFYGDNVVSDSIPENLKEEVDRFHFDLLEKLADNDDDFAQKYLDNDYTTDCIRSSIRKLTLSHTMYPLLMGSAKGNKAVQPLMDAICYYLPAPSDMDVYVYPVNSSSDLKAVSEEDKVVVNSDKNLIGYIFKILDTYLGQLSYIRVYKGILRKGVGMHIVEENRKVNFKKIYRVHANEVLEISEAKQGEIVAISGLKCQSGVTVTDGKVQVTMQSMYIPDPVVSIALKSVNHNDLSRLSKALSRFQKEDPTFKITIDEESKETILSGMGELHLNIYLERMKREYDLNVQVGNPVVNYREAVTTRTEFSYTHKRQSGGAGQYAKIIGYIEPVEQDPNDFLSTQFVNKFVGNEITPNYITSIENGFKECAKKGLLCGRPLVNTRFILTDGASHEVDSSDLAFKLASFGAFNNFYSSAEPVILEPIMGVEVTVPNEFQSQTLTTLTKRKGIVTNTNVLGESVVINVDVPLRCMFGYITDLRSATKGQGEFTMEFKFYQQMSKADQDEEMKNYQKSLEKK</sequence>
<dbReference type="Gene3D" id="3.30.70.240">
    <property type="match status" value="1"/>
</dbReference>
<protein>
    <recommendedName>
        <fullName evidence="8">Elongation factor G, mitochondrial</fullName>
        <shortName evidence="8">EF-Gmt</shortName>
    </recommendedName>
    <alternativeName>
        <fullName evidence="8">Elongation factor G 1, mitochondrial</fullName>
        <shortName evidence="8">mEF-G 1</shortName>
    </alternativeName>
    <alternativeName>
        <fullName evidence="8">Elongation factor G1</fullName>
    </alternativeName>
</protein>
<dbReference type="InterPro" id="IPR041095">
    <property type="entry name" value="EFG_II"/>
</dbReference>
<dbReference type="InterPro" id="IPR000795">
    <property type="entry name" value="T_Tr_GTP-bd_dom"/>
</dbReference>
<dbReference type="PROSITE" id="PS51722">
    <property type="entry name" value="G_TR_2"/>
    <property type="match status" value="1"/>
</dbReference>
<dbReference type="InterPro" id="IPR009022">
    <property type="entry name" value="EFG_III"/>
</dbReference>
<dbReference type="InterPro" id="IPR053905">
    <property type="entry name" value="EF-G-like_DII"/>
</dbReference>
<dbReference type="FunFam" id="3.30.70.870:FF:000001">
    <property type="entry name" value="Elongation factor G"/>
    <property type="match status" value="1"/>
</dbReference>
<dbReference type="CDD" id="cd01434">
    <property type="entry name" value="EFG_mtEFG1_IV"/>
    <property type="match status" value="1"/>
</dbReference>
<dbReference type="SUPFAM" id="SSF50447">
    <property type="entry name" value="Translation proteins"/>
    <property type="match status" value="1"/>
</dbReference>
<comment type="similarity">
    <text evidence="8">Belongs to the GTP-binding elongation factor family. EF-G/EF-2 subfamily.</text>
</comment>
<dbReference type="InterPro" id="IPR004540">
    <property type="entry name" value="Transl_elong_EFG/EF2"/>
</dbReference>
<evidence type="ECO:0000256" key="9">
    <source>
        <dbReference type="SAM" id="MobiDB-lite"/>
    </source>
</evidence>
<comment type="similarity">
    <text evidence="2">Belongs to the TRAFAC class translation factor GTPase superfamily. Classic translation factor GTPase family. EF-G/EF-2 subfamily.</text>
</comment>
<dbReference type="CDD" id="cd01886">
    <property type="entry name" value="EF-G"/>
    <property type="match status" value="1"/>
</dbReference>
<gene>
    <name evidence="11" type="ORF">MACJ_001835</name>
</gene>
<dbReference type="InterPro" id="IPR035649">
    <property type="entry name" value="EFG_V"/>
</dbReference>
<comment type="function">
    <text evidence="8">Mitochondrial GTPase that catalyzes the GTP-dependent ribosomal translocation step during translation elongation. During this step, the ribosome changes from the pre-translocational (PRE) to the post-translocational (POST) state as the newly formed A-site-bound peptidyl-tRNA and P-site-bound deacylated tRNA move to the P and E sites, respectively. Catalyzes the coordinated movement of the two tRNA molecules, the mRNA and conformational changes in the ribosome.</text>
</comment>
<dbReference type="GO" id="GO:0003746">
    <property type="term" value="F:translation elongation factor activity"/>
    <property type="evidence" value="ECO:0007669"/>
    <property type="project" value="UniProtKB-UniRule"/>
</dbReference>
<evidence type="ECO:0000256" key="1">
    <source>
        <dbReference type="ARBA" id="ARBA00004173"/>
    </source>
</evidence>
<dbReference type="SMART" id="SM00838">
    <property type="entry name" value="EFG_C"/>
    <property type="match status" value="1"/>
</dbReference>
<keyword evidence="3 8" id="KW-0547">Nucleotide-binding</keyword>
<keyword evidence="5 8" id="KW-0648">Protein biosynthesis</keyword>
<evidence type="ECO:0000256" key="7">
    <source>
        <dbReference type="ARBA" id="ARBA00023134"/>
    </source>
</evidence>
<evidence type="ECO:0000256" key="2">
    <source>
        <dbReference type="ARBA" id="ARBA00005870"/>
    </source>
</evidence>
<dbReference type="GO" id="GO:0005759">
    <property type="term" value="C:mitochondrial matrix"/>
    <property type="evidence" value="ECO:0007669"/>
    <property type="project" value="UniProtKB-ARBA"/>
</dbReference>
<dbReference type="InterPro" id="IPR009000">
    <property type="entry name" value="Transl_B-barrel_sf"/>
</dbReference>
<evidence type="ECO:0000256" key="4">
    <source>
        <dbReference type="ARBA" id="ARBA00022768"/>
    </source>
</evidence>
<dbReference type="SUPFAM" id="SSF54980">
    <property type="entry name" value="EF-G C-terminal domain-like"/>
    <property type="match status" value="2"/>
</dbReference>
<dbReference type="NCBIfam" id="TIGR00231">
    <property type="entry name" value="small_GTP"/>
    <property type="match status" value="1"/>
</dbReference>
<evidence type="ECO:0000256" key="8">
    <source>
        <dbReference type="HAMAP-Rule" id="MF_03061"/>
    </source>
</evidence>
<dbReference type="InterPro" id="IPR014721">
    <property type="entry name" value="Ribsml_uS5_D2-typ_fold_subgr"/>
</dbReference>
<dbReference type="InterPro" id="IPR027417">
    <property type="entry name" value="P-loop_NTPase"/>
</dbReference>
<dbReference type="HAMAP" id="MF_00054_B">
    <property type="entry name" value="EF_G_EF_2_B"/>
    <property type="match status" value="1"/>
</dbReference>
<feature type="binding site" evidence="8">
    <location>
        <begin position="629"/>
        <end position="632"/>
    </location>
    <ligand>
        <name>GTP</name>
        <dbReference type="ChEBI" id="CHEBI:37565"/>
    </ligand>
</feature>
<dbReference type="InterPro" id="IPR005517">
    <property type="entry name" value="Transl_elong_EFG/EF2_IV"/>
</dbReference>
<feature type="compositionally biased region" description="Basic and acidic residues" evidence="9">
    <location>
        <begin position="195"/>
        <end position="206"/>
    </location>
</feature>
<feature type="binding site" evidence="8">
    <location>
        <begin position="491"/>
        <end position="498"/>
    </location>
    <ligand>
        <name>GTP</name>
        <dbReference type="ChEBI" id="CHEBI:37565"/>
    </ligand>
</feature>
<dbReference type="GO" id="GO:0003924">
    <property type="term" value="F:GTPase activity"/>
    <property type="evidence" value="ECO:0007669"/>
    <property type="project" value="UniProtKB-UniRule"/>
</dbReference>
<evidence type="ECO:0000313" key="11">
    <source>
        <dbReference type="EMBL" id="UKJ88591.2"/>
    </source>
</evidence>
<dbReference type="InterPro" id="IPR005225">
    <property type="entry name" value="Small_GTP-bd"/>
</dbReference>
<dbReference type="InterPro" id="IPR031157">
    <property type="entry name" value="G_TR_CS"/>
</dbReference>
<organism evidence="11 12">
    <name type="scientific">Theileria orientalis</name>
    <dbReference type="NCBI Taxonomy" id="68886"/>
    <lineage>
        <taxon>Eukaryota</taxon>
        <taxon>Sar</taxon>
        <taxon>Alveolata</taxon>
        <taxon>Apicomplexa</taxon>
        <taxon>Aconoidasida</taxon>
        <taxon>Piroplasmida</taxon>
        <taxon>Theileriidae</taxon>
        <taxon>Theileria</taxon>
    </lineage>
</organism>
<dbReference type="Pfam" id="PF03764">
    <property type="entry name" value="EFG_IV"/>
    <property type="match status" value="1"/>
</dbReference>
<dbReference type="Gene3D" id="3.30.70.870">
    <property type="entry name" value="Elongation Factor G (Translational Gtpase), domain 3"/>
    <property type="match status" value="1"/>
</dbReference>
<dbReference type="Pfam" id="PF00679">
    <property type="entry name" value="EFG_C"/>
    <property type="match status" value="1"/>
</dbReference>
<dbReference type="Gene3D" id="2.40.30.10">
    <property type="entry name" value="Translation factors"/>
    <property type="match status" value="1"/>
</dbReference>
<dbReference type="FunFam" id="3.30.70.240:FF:000001">
    <property type="entry name" value="Elongation factor G"/>
    <property type="match status" value="1"/>
</dbReference>
<dbReference type="InterPro" id="IPR020568">
    <property type="entry name" value="Ribosomal_Su5_D2-typ_SF"/>
</dbReference>
<dbReference type="Gene3D" id="3.40.50.300">
    <property type="entry name" value="P-loop containing nucleotide triphosphate hydrolases"/>
    <property type="match status" value="1"/>
</dbReference>
<dbReference type="AlphaFoldDB" id="A0A976M536"/>
<dbReference type="EMBL" id="CP056066">
    <property type="protein sequence ID" value="UKJ88591.2"/>
    <property type="molecule type" value="Genomic_DNA"/>
</dbReference>
<dbReference type="InterPro" id="IPR035647">
    <property type="entry name" value="EFG_III/V"/>
</dbReference>
<evidence type="ECO:0000256" key="3">
    <source>
        <dbReference type="ARBA" id="ARBA00022741"/>
    </source>
</evidence>
<feature type="region of interest" description="Disordered" evidence="9">
    <location>
        <begin position="148"/>
        <end position="212"/>
    </location>
</feature>
<accession>A0A976M536</accession>
<dbReference type="SUPFAM" id="SSF54211">
    <property type="entry name" value="Ribosomal protein S5 domain 2-like"/>
    <property type="match status" value="1"/>
</dbReference>
<name>A0A976M536_THEOR</name>
<dbReference type="PANTHER" id="PTHR43636:SF2">
    <property type="entry name" value="ELONGATION FACTOR G, MITOCHONDRIAL"/>
    <property type="match status" value="1"/>
</dbReference>
<feature type="domain" description="Tr-type G" evidence="10">
    <location>
        <begin position="482"/>
        <end position="775"/>
    </location>
</feature>
<dbReference type="GO" id="GO:0005525">
    <property type="term" value="F:GTP binding"/>
    <property type="evidence" value="ECO:0007669"/>
    <property type="project" value="UniProtKB-UniRule"/>
</dbReference>
<dbReference type="CDD" id="cd16262">
    <property type="entry name" value="EFG_III"/>
    <property type="match status" value="1"/>
</dbReference>
<dbReference type="FunFam" id="3.40.50.300:FF:000514">
    <property type="entry name" value="Ribosome-releasing factor 2, mitochondrial"/>
    <property type="match status" value="1"/>
</dbReference>
<dbReference type="Pfam" id="PF00009">
    <property type="entry name" value="GTP_EFTU"/>
    <property type="match status" value="1"/>
</dbReference>
<dbReference type="InterPro" id="IPR000640">
    <property type="entry name" value="EFG_V-like"/>
</dbReference>